<reference evidence="2 3" key="1">
    <citation type="submission" date="2024-01" db="EMBL/GenBank/DDBJ databases">
        <title>Comparative genomics of Cryptococcus and Kwoniella reveals pathogenesis evolution and contrasting modes of karyotype evolution via chromosome fusion or intercentromeric recombination.</title>
        <authorList>
            <person name="Coelho M.A."/>
            <person name="David-Palma M."/>
            <person name="Shea T."/>
            <person name="Bowers K."/>
            <person name="McGinley-Smith S."/>
            <person name="Mohammad A.W."/>
            <person name="Gnirke A."/>
            <person name="Yurkov A.M."/>
            <person name="Nowrousian M."/>
            <person name="Sun S."/>
            <person name="Cuomo C.A."/>
            <person name="Heitman J."/>
        </authorList>
    </citation>
    <scope>NUCLEOTIDE SEQUENCE [LARGE SCALE GENOMIC DNA]</scope>
    <source>
        <strain evidence="2">CBS 11374</strain>
    </source>
</reference>
<keyword evidence="1" id="KW-0732">Signal</keyword>
<evidence type="ECO:0000313" key="3">
    <source>
        <dbReference type="Proteomes" id="UP001329825"/>
    </source>
</evidence>
<evidence type="ECO:0000256" key="1">
    <source>
        <dbReference type="SAM" id="SignalP"/>
    </source>
</evidence>
<feature type="signal peptide" evidence="1">
    <location>
        <begin position="1"/>
        <end position="15"/>
    </location>
</feature>
<dbReference type="Proteomes" id="UP001329825">
    <property type="component" value="Chromosome 8"/>
</dbReference>
<organism evidence="2 3">
    <name type="scientific">Kwoniella shivajii</name>
    <dbReference type="NCBI Taxonomy" id="564305"/>
    <lineage>
        <taxon>Eukaryota</taxon>
        <taxon>Fungi</taxon>
        <taxon>Dikarya</taxon>
        <taxon>Basidiomycota</taxon>
        <taxon>Agaricomycotina</taxon>
        <taxon>Tremellomycetes</taxon>
        <taxon>Tremellales</taxon>
        <taxon>Cryptococcaceae</taxon>
        <taxon>Kwoniella</taxon>
    </lineage>
</organism>
<sequence>MRVVIFLVALASVYAMPNLVLQQGFTNEVEDPRPAQSDVESNIFDGICPNFDVRCVKDGDWRNPVGKLGSKPFCRKGIRCNQCEESKNTRECNRTFRVECEGDCQAYGPIPF</sequence>
<protein>
    <submittedName>
        <fullName evidence="2">Uncharacterized protein</fullName>
    </submittedName>
</protein>
<name>A0ABZ1D5R6_9TREE</name>
<dbReference type="EMBL" id="CP141888">
    <property type="protein sequence ID" value="WRT68849.1"/>
    <property type="molecule type" value="Genomic_DNA"/>
</dbReference>
<dbReference type="RefSeq" id="XP_062793588.1">
    <property type="nucleotide sequence ID" value="XM_062937537.1"/>
</dbReference>
<keyword evidence="3" id="KW-1185">Reference proteome</keyword>
<gene>
    <name evidence="2" type="ORF">IL334_005830</name>
</gene>
<evidence type="ECO:0000313" key="2">
    <source>
        <dbReference type="EMBL" id="WRT68849.1"/>
    </source>
</evidence>
<proteinExistence type="predicted"/>
<feature type="chain" id="PRO_5046842296" evidence="1">
    <location>
        <begin position="16"/>
        <end position="112"/>
    </location>
</feature>
<accession>A0ABZ1D5R6</accession>
<dbReference type="GeneID" id="87957960"/>